<accession>A0A7X3CPU2</accession>
<feature type="transmembrane region" description="Helical" evidence="1">
    <location>
        <begin position="98"/>
        <end position="119"/>
    </location>
</feature>
<name>A0A7X3CPU2_9BACL</name>
<dbReference type="OrthoDB" id="9860991at2"/>
<reference evidence="2 3" key="1">
    <citation type="submission" date="2019-11" db="EMBL/GenBank/DDBJ databases">
        <title>Draft genome sequences of five Paenibacillus species of dairy origin.</title>
        <authorList>
            <person name="Olajide A.M."/>
            <person name="Chen S."/>
            <person name="Lapointe G."/>
        </authorList>
    </citation>
    <scope>NUCLEOTIDE SEQUENCE [LARGE SCALE GENOMIC DNA]</scope>
    <source>
        <strain evidence="2 3">12CR55</strain>
    </source>
</reference>
<sequence>MKKSIWLIVSAAISLLSTFASFHMRLSTFDIRRQALESSIEFDNAAALGLDLIFFPIAIFIVHIVLHLAIMPITVFSDKYRHRRIVIHELFSFTKSKMINFIMILLYLASLYCIFPIFTNAYYPFWSKLAVCTAVFMYLIWLLQIIQERAVLPYQDP</sequence>
<feature type="transmembrane region" description="Helical" evidence="1">
    <location>
        <begin position="125"/>
        <end position="143"/>
    </location>
</feature>
<dbReference type="Proteomes" id="UP000447876">
    <property type="component" value="Unassembled WGS sequence"/>
</dbReference>
<evidence type="ECO:0000313" key="2">
    <source>
        <dbReference type="EMBL" id="MUG46395.1"/>
    </source>
</evidence>
<evidence type="ECO:0000313" key="3">
    <source>
        <dbReference type="Proteomes" id="UP000447876"/>
    </source>
</evidence>
<organism evidence="2 3">
    <name type="scientific">Paenibacillus woosongensis</name>
    <dbReference type="NCBI Taxonomy" id="307580"/>
    <lineage>
        <taxon>Bacteria</taxon>
        <taxon>Bacillati</taxon>
        <taxon>Bacillota</taxon>
        <taxon>Bacilli</taxon>
        <taxon>Bacillales</taxon>
        <taxon>Paenibacillaceae</taxon>
        <taxon>Paenibacillus</taxon>
    </lineage>
</organism>
<dbReference type="AlphaFoldDB" id="A0A7X3CPU2"/>
<proteinExistence type="predicted"/>
<feature type="transmembrane region" description="Helical" evidence="1">
    <location>
        <begin position="53"/>
        <end position="77"/>
    </location>
</feature>
<comment type="caution">
    <text evidence="2">The sequence shown here is derived from an EMBL/GenBank/DDBJ whole genome shotgun (WGS) entry which is preliminary data.</text>
</comment>
<keyword evidence="1" id="KW-0472">Membrane</keyword>
<protein>
    <submittedName>
        <fullName evidence="2">Uncharacterized protein</fullName>
    </submittedName>
</protein>
<keyword evidence="1" id="KW-1133">Transmembrane helix</keyword>
<keyword evidence="1" id="KW-0812">Transmembrane</keyword>
<dbReference type="EMBL" id="WNZW01000006">
    <property type="protein sequence ID" value="MUG46395.1"/>
    <property type="molecule type" value="Genomic_DNA"/>
</dbReference>
<evidence type="ECO:0000256" key="1">
    <source>
        <dbReference type="SAM" id="Phobius"/>
    </source>
</evidence>
<dbReference type="RefSeq" id="WP_155611791.1">
    <property type="nucleotide sequence ID" value="NZ_WNZW01000006.1"/>
</dbReference>
<gene>
    <name evidence="2" type="ORF">GNP95_15500</name>
</gene>